<dbReference type="AlphaFoldDB" id="A0AAW8J781"/>
<evidence type="ECO:0000313" key="6">
    <source>
        <dbReference type="EMBL" id="MDQ8935615.1"/>
    </source>
</evidence>
<dbReference type="GO" id="GO:0016846">
    <property type="term" value="F:carbon-sulfur lyase activity"/>
    <property type="evidence" value="ECO:0007669"/>
    <property type="project" value="InterPro"/>
</dbReference>
<evidence type="ECO:0000256" key="2">
    <source>
        <dbReference type="ARBA" id="ARBA00022723"/>
    </source>
</evidence>
<keyword evidence="4" id="KW-0456">Lyase</keyword>
<evidence type="ECO:0000256" key="1">
    <source>
        <dbReference type="ARBA" id="ARBA00005495"/>
    </source>
</evidence>
<protein>
    <submittedName>
        <fullName evidence="6">GFA family protein</fullName>
    </submittedName>
</protein>
<evidence type="ECO:0000256" key="4">
    <source>
        <dbReference type="ARBA" id="ARBA00023239"/>
    </source>
</evidence>
<name>A0AAW8J781_9GAMM</name>
<sequence length="141" mass="15895">MAINGHCLCGKIHFLVHKNIQVIYHCHCSLCRKQSGTGANAATLVDEKVFGWCSGTDFISTYKKDSGFTSCFCKICGSPVPNKVGKSTFIWIPFGLLDEQPTITQRLNFCLNSKSSWAPFISANKEYLELPDWEELENYFQ</sequence>
<proteinExistence type="inferred from homology"/>
<evidence type="ECO:0000259" key="5">
    <source>
        <dbReference type="PROSITE" id="PS51891"/>
    </source>
</evidence>
<comment type="caution">
    <text evidence="6">The sequence shown here is derived from an EMBL/GenBank/DDBJ whole genome shotgun (WGS) entry which is preliminary data.</text>
</comment>
<comment type="similarity">
    <text evidence="1">Belongs to the Gfa family.</text>
</comment>
<evidence type="ECO:0000256" key="3">
    <source>
        <dbReference type="ARBA" id="ARBA00022833"/>
    </source>
</evidence>
<organism evidence="6 7">
    <name type="scientific">Acinetobacter rudis</name>
    <dbReference type="NCBI Taxonomy" id="632955"/>
    <lineage>
        <taxon>Bacteria</taxon>
        <taxon>Pseudomonadati</taxon>
        <taxon>Pseudomonadota</taxon>
        <taxon>Gammaproteobacteria</taxon>
        <taxon>Moraxellales</taxon>
        <taxon>Moraxellaceae</taxon>
        <taxon>Acinetobacter</taxon>
    </lineage>
</organism>
<dbReference type="Gene3D" id="3.90.1590.10">
    <property type="entry name" value="glutathione-dependent formaldehyde- activating enzyme (gfa)"/>
    <property type="match status" value="1"/>
</dbReference>
<dbReference type="PANTHER" id="PTHR33337">
    <property type="entry name" value="GFA DOMAIN-CONTAINING PROTEIN"/>
    <property type="match status" value="1"/>
</dbReference>
<dbReference type="RefSeq" id="WP_308981335.1">
    <property type="nucleotide sequence ID" value="NZ_JAVIDL010000011.1"/>
</dbReference>
<keyword evidence="2" id="KW-0479">Metal-binding</keyword>
<gene>
    <name evidence="6" type="ORF">RFH47_07730</name>
</gene>
<dbReference type="Proteomes" id="UP001243844">
    <property type="component" value="Unassembled WGS sequence"/>
</dbReference>
<keyword evidence="3" id="KW-0862">Zinc</keyword>
<dbReference type="InterPro" id="IPR011057">
    <property type="entry name" value="Mss4-like_sf"/>
</dbReference>
<dbReference type="EMBL" id="JAVIDL010000011">
    <property type="protein sequence ID" value="MDQ8935615.1"/>
    <property type="molecule type" value="Genomic_DNA"/>
</dbReference>
<reference evidence="6" key="1">
    <citation type="submission" date="2023-08" db="EMBL/GenBank/DDBJ databases">
        <title>Emergence of clinically-relevant ST2 carbapenem-resistant Acinetobacter baumannii strains in hospital sewages in Zhejiang, East of China.</title>
        <authorList>
            <person name="Kaichao C."/>
            <person name="Zhang R."/>
        </authorList>
    </citation>
    <scope>NUCLEOTIDE SEQUENCE</scope>
    <source>
        <strain evidence="6">M-RB-37</strain>
    </source>
</reference>
<dbReference type="InterPro" id="IPR006913">
    <property type="entry name" value="CENP-V/GFA"/>
</dbReference>
<dbReference type="SUPFAM" id="SSF51316">
    <property type="entry name" value="Mss4-like"/>
    <property type="match status" value="1"/>
</dbReference>
<dbReference type="GO" id="GO:0046872">
    <property type="term" value="F:metal ion binding"/>
    <property type="evidence" value="ECO:0007669"/>
    <property type="project" value="UniProtKB-KW"/>
</dbReference>
<feature type="domain" description="CENP-V/GFA" evidence="5">
    <location>
        <begin position="3"/>
        <end position="134"/>
    </location>
</feature>
<dbReference type="Pfam" id="PF04828">
    <property type="entry name" value="GFA"/>
    <property type="match status" value="1"/>
</dbReference>
<dbReference type="PANTHER" id="PTHR33337:SF40">
    <property type="entry name" value="CENP-V_GFA DOMAIN-CONTAINING PROTEIN-RELATED"/>
    <property type="match status" value="1"/>
</dbReference>
<accession>A0AAW8J781</accession>
<dbReference type="PROSITE" id="PS51891">
    <property type="entry name" value="CENP_V_GFA"/>
    <property type="match status" value="1"/>
</dbReference>
<evidence type="ECO:0000313" key="7">
    <source>
        <dbReference type="Proteomes" id="UP001243844"/>
    </source>
</evidence>